<keyword evidence="3" id="KW-0804">Transcription</keyword>
<dbReference type="EMBL" id="MZGT01000042">
    <property type="protein sequence ID" value="OPJ60188.1"/>
    <property type="molecule type" value="Genomic_DNA"/>
</dbReference>
<dbReference type="Proteomes" id="UP000265930">
    <property type="component" value="Unassembled WGS sequence"/>
</dbReference>
<organism evidence="5 7">
    <name type="scientific">Clostridium chromiireducens</name>
    <dbReference type="NCBI Taxonomy" id="225345"/>
    <lineage>
        <taxon>Bacteria</taxon>
        <taxon>Bacillati</taxon>
        <taxon>Bacillota</taxon>
        <taxon>Clostridia</taxon>
        <taxon>Eubacteriales</taxon>
        <taxon>Clostridiaceae</taxon>
        <taxon>Clostridium</taxon>
    </lineage>
</organism>
<dbReference type="EMBL" id="QXDJ01000004">
    <property type="protein sequence ID" value="RII33687.1"/>
    <property type="molecule type" value="Genomic_DNA"/>
</dbReference>
<dbReference type="InterPro" id="IPR002577">
    <property type="entry name" value="HTH_HxlR"/>
</dbReference>
<dbReference type="Pfam" id="PF01638">
    <property type="entry name" value="HxlR"/>
    <property type="match status" value="1"/>
</dbReference>
<keyword evidence="7" id="KW-1185">Reference proteome</keyword>
<keyword evidence="1" id="KW-0805">Transcription regulation</keyword>
<evidence type="ECO:0000313" key="6">
    <source>
        <dbReference type="EMBL" id="RII33687.1"/>
    </source>
</evidence>
<dbReference type="GO" id="GO:0003677">
    <property type="term" value="F:DNA binding"/>
    <property type="evidence" value="ECO:0007669"/>
    <property type="project" value="UniProtKB-KW"/>
</dbReference>
<reference evidence="6 8" key="2">
    <citation type="submission" date="2018-08" db="EMBL/GenBank/DDBJ databases">
        <title>Genome of Clostridium chromiireducens C1, DSM12136.</title>
        <authorList>
            <person name="Xing M."/>
            <person name="Wei Y."/>
            <person name="Ang E.L."/>
            <person name="Zhao H."/>
            <person name="Zhang Y."/>
        </authorList>
    </citation>
    <scope>NUCLEOTIDE SEQUENCE [LARGE SCALE GENOMIC DNA]</scope>
    <source>
        <strain evidence="6 8">C1</strain>
    </source>
</reference>
<name>A0A1V4IJL0_9CLOT</name>
<dbReference type="SUPFAM" id="SSF46785">
    <property type="entry name" value="Winged helix' DNA-binding domain"/>
    <property type="match status" value="1"/>
</dbReference>
<sequence length="106" mass="12668">MNDEINIKPFAYAMSLIDGKWKMHILFWLWKKQILRYGELKRHLGTITHKMLSTQLKELELDNLIIRKEYPQVPPKVEYFLSQRGLSIMPVLQCLCQWGNDHINDL</sequence>
<keyword evidence="2" id="KW-0238">DNA-binding</keyword>
<evidence type="ECO:0000313" key="8">
    <source>
        <dbReference type="Proteomes" id="UP000265930"/>
    </source>
</evidence>
<reference evidence="5 7" key="1">
    <citation type="submission" date="2017-03" db="EMBL/GenBank/DDBJ databases">
        <title>Genome sequence of Clostridium chromiireducens DSM 23318.</title>
        <authorList>
            <person name="Poehlein A."/>
            <person name="Daniel R."/>
        </authorList>
    </citation>
    <scope>NUCLEOTIDE SEQUENCE [LARGE SCALE GENOMIC DNA]</scope>
    <source>
        <strain evidence="5 7">DSM 23318</strain>
    </source>
</reference>
<dbReference type="PANTHER" id="PTHR33204:SF29">
    <property type="entry name" value="TRANSCRIPTIONAL REGULATOR"/>
    <property type="match status" value="1"/>
</dbReference>
<dbReference type="RefSeq" id="WP_079440732.1">
    <property type="nucleotide sequence ID" value="NZ_MZGT01000042.1"/>
</dbReference>
<evidence type="ECO:0000313" key="7">
    <source>
        <dbReference type="Proteomes" id="UP000191056"/>
    </source>
</evidence>
<evidence type="ECO:0000256" key="2">
    <source>
        <dbReference type="ARBA" id="ARBA00023125"/>
    </source>
</evidence>
<evidence type="ECO:0000313" key="5">
    <source>
        <dbReference type="EMBL" id="OPJ60188.1"/>
    </source>
</evidence>
<dbReference type="InterPro" id="IPR036388">
    <property type="entry name" value="WH-like_DNA-bd_sf"/>
</dbReference>
<dbReference type="PROSITE" id="PS51118">
    <property type="entry name" value="HTH_HXLR"/>
    <property type="match status" value="1"/>
</dbReference>
<accession>A0A1V4IJL0</accession>
<feature type="domain" description="HTH hxlR-type" evidence="4">
    <location>
        <begin position="8"/>
        <end position="106"/>
    </location>
</feature>
<protein>
    <submittedName>
        <fullName evidence="5">HTH-type transcriptional activator HxlR</fullName>
    </submittedName>
    <submittedName>
        <fullName evidence="6">Transcriptional regulator</fullName>
    </submittedName>
</protein>
<dbReference type="Proteomes" id="UP000191056">
    <property type="component" value="Unassembled WGS sequence"/>
</dbReference>
<evidence type="ECO:0000256" key="1">
    <source>
        <dbReference type="ARBA" id="ARBA00023015"/>
    </source>
</evidence>
<dbReference type="OrthoDB" id="9791143at2"/>
<dbReference type="PANTHER" id="PTHR33204">
    <property type="entry name" value="TRANSCRIPTIONAL REGULATOR, MARR FAMILY"/>
    <property type="match status" value="1"/>
</dbReference>
<evidence type="ECO:0000259" key="4">
    <source>
        <dbReference type="PROSITE" id="PS51118"/>
    </source>
</evidence>
<evidence type="ECO:0000256" key="3">
    <source>
        <dbReference type="ARBA" id="ARBA00023163"/>
    </source>
</evidence>
<dbReference type="STRING" id="225345.CLCHR_31210"/>
<dbReference type="Gene3D" id="1.10.10.10">
    <property type="entry name" value="Winged helix-like DNA-binding domain superfamily/Winged helix DNA-binding domain"/>
    <property type="match status" value="1"/>
</dbReference>
<dbReference type="InterPro" id="IPR036390">
    <property type="entry name" value="WH_DNA-bd_sf"/>
</dbReference>
<proteinExistence type="predicted"/>
<comment type="caution">
    <text evidence="5">The sequence shown here is derived from an EMBL/GenBank/DDBJ whole genome shotgun (WGS) entry which is preliminary data.</text>
</comment>
<dbReference type="AlphaFoldDB" id="A0A1V4IJL0"/>
<gene>
    <name evidence="5" type="primary">hxlR_9</name>
    <name evidence="5" type="ORF">CLCHR_31210</name>
    <name evidence="6" type="ORF">D2A34_18360</name>
</gene>